<reference evidence="9 10" key="1">
    <citation type="journal article" date="2018" name="ISME J.">
        <title>Endosymbiont genomes yield clues of tubeworm success.</title>
        <authorList>
            <person name="Li Y."/>
            <person name="Liles M.R."/>
            <person name="Halanych K.M."/>
        </authorList>
    </citation>
    <scope>NUCLEOTIDE SEQUENCE [LARGE SCALE GENOMIC DNA]</scope>
    <source>
        <strain evidence="9">A1464</strain>
    </source>
</reference>
<dbReference type="EMBL" id="QFXC01000003">
    <property type="protein sequence ID" value="RDH85636.1"/>
    <property type="molecule type" value="Genomic_DNA"/>
</dbReference>
<sequence>MLAPTTKTQTYRNLGQIAFFALFMFAPVLDIFRLDLIEGNFILLGFNWTLGLTEWQQGDASAAEAALNILIRVFIPLFALAGTFIISSYFWGRLYCGWLCPHYTVVETINKLMTRAIGKPSLWENKKLPEKQADGSIQKTNPVFKIFTFLAIIGFAFLWAVSFMTYLLPPKMIYHNLFNFQLTFNQSLFIGVATILLSIEFAFARHFFCRFACAVGIFQSLAWMSNNSARAIQFDGTRADECKDCNEACDNVCPMRLKTRTSKRKKFTCTTCLACVSACEQVQSGDSLLSWEKPDENARSTSPVFVPLKIKKDK</sequence>
<feature type="transmembrane region" description="Helical" evidence="7">
    <location>
        <begin position="69"/>
        <end position="91"/>
    </location>
</feature>
<name>A0A370DNC0_9GAMM</name>
<comment type="caution">
    <text evidence="9">The sequence shown here is derived from an EMBL/GenBank/DDBJ whole genome shotgun (WGS) entry which is preliminary data.</text>
</comment>
<dbReference type="GO" id="GO:0005886">
    <property type="term" value="C:plasma membrane"/>
    <property type="evidence" value="ECO:0007669"/>
    <property type="project" value="TreeGrafter"/>
</dbReference>
<feature type="domain" description="4Fe-4S ferredoxin-type" evidence="8">
    <location>
        <begin position="76"/>
        <end position="120"/>
    </location>
</feature>
<feature type="transmembrane region" description="Helical" evidence="7">
    <location>
        <begin position="188"/>
        <end position="208"/>
    </location>
</feature>
<evidence type="ECO:0000256" key="3">
    <source>
        <dbReference type="ARBA" id="ARBA00022723"/>
    </source>
</evidence>
<evidence type="ECO:0000259" key="8">
    <source>
        <dbReference type="Pfam" id="PF12801"/>
    </source>
</evidence>
<dbReference type="PANTHER" id="PTHR30176:SF3">
    <property type="entry name" value="FERREDOXIN-TYPE PROTEIN NAPH"/>
    <property type="match status" value="1"/>
</dbReference>
<keyword evidence="6" id="KW-0411">Iron-sulfur</keyword>
<evidence type="ECO:0000256" key="1">
    <source>
        <dbReference type="ARBA" id="ARBA00022448"/>
    </source>
</evidence>
<dbReference type="InterPro" id="IPR017900">
    <property type="entry name" value="4Fe4S_Fe_S_CS"/>
</dbReference>
<gene>
    <name evidence="9" type="ORF">DIZ80_01520</name>
</gene>
<dbReference type="PROSITE" id="PS00198">
    <property type="entry name" value="4FE4S_FER_1"/>
    <property type="match status" value="1"/>
</dbReference>
<dbReference type="Proteomes" id="UP000254266">
    <property type="component" value="Unassembled WGS sequence"/>
</dbReference>
<keyword evidence="5" id="KW-0408">Iron</keyword>
<feature type="transmembrane region" description="Helical" evidence="7">
    <location>
        <begin position="14"/>
        <end position="32"/>
    </location>
</feature>
<accession>A0A370DNC0</accession>
<keyword evidence="7" id="KW-0812">Transmembrane</keyword>
<dbReference type="PANTHER" id="PTHR30176">
    <property type="entry name" value="FERREDOXIN-TYPE PROTEIN NAPH"/>
    <property type="match status" value="1"/>
</dbReference>
<dbReference type="Pfam" id="PF12801">
    <property type="entry name" value="Fer4_5"/>
    <property type="match status" value="2"/>
</dbReference>
<keyword evidence="1" id="KW-0813">Transport</keyword>
<proteinExistence type="predicted"/>
<feature type="transmembrane region" description="Helical" evidence="7">
    <location>
        <begin position="146"/>
        <end position="168"/>
    </location>
</feature>
<evidence type="ECO:0000256" key="4">
    <source>
        <dbReference type="ARBA" id="ARBA00022982"/>
    </source>
</evidence>
<evidence type="ECO:0000313" key="10">
    <source>
        <dbReference type="Proteomes" id="UP000254266"/>
    </source>
</evidence>
<dbReference type="AlphaFoldDB" id="A0A370DNC0"/>
<dbReference type="SUPFAM" id="SSF54862">
    <property type="entry name" value="4Fe-4S ferredoxins"/>
    <property type="match status" value="1"/>
</dbReference>
<protein>
    <submittedName>
        <fullName evidence="9">4Fe-4S binding protein</fullName>
    </submittedName>
</protein>
<keyword evidence="3" id="KW-0479">Metal-binding</keyword>
<evidence type="ECO:0000256" key="7">
    <source>
        <dbReference type="SAM" id="Phobius"/>
    </source>
</evidence>
<keyword evidence="2" id="KW-0004">4Fe-4S</keyword>
<keyword evidence="4" id="KW-0249">Electron transport</keyword>
<dbReference type="InterPro" id="IPR017896">
    <property type="entry name" value="4Fe4S_Fe-S-bd"/>
</dbReference>
<evidence type="ECO:0000256" key="2">
    <source>
        <dbReference type="ARBA" id="ARBA00022485"/>
    </source>
</evidence>
<evidence type="ECO:0000256" key="6">
    <source>
        <dbReference type="ARBA" id="ARBA00023014"/>
    </source>
</evidence>
<dbReference type="InterPro" id="IPR051684">
    <property type="entry name" value="Electron_Trans/Redox"/>
</dbReference>
<keyword evidence="7" id="KW-0472">Membrane</keyword>
<keyword evidence="7" id="KW-1133">Transmembrane helix</keyword>
<dbReference type="GO" id="GO:0051539">
    <property type="term" value="F:4 iron, 4 sulfur cluster binding"/>
    <property type="evidence" value="ECO:0007669"/>
    <property type="project" value="UniProtKB-KW"/>
</dbReference>
<feature type="domain" description="4Fe-4S ferredoxin-type" evidence="8">
    <location>
        <begin position="185"/>
        <end position="222"/>
    </location>
</feature>
<organism evidence="9 10">
    <name type="scientific">endosymbiont of Galathealinum brachiosum</name>
    <dbReference type="NCBI Taxonomy" id="2200906"/>
    <lineage>
        <taxon>Bacteria</taxon>
        <taxon>Pseudomonadati</taxon>
        <taxon>Pseudomonadota</taxon>
        <taxon>Gammaproteobacteria</taxon>
        <taxon>sulfur-oxidizing symbionts</taxon>
    </lineage>
</organism>
<evidence type="ECO:0000313" key="9">
    <source>
        <dbReference type="EMBL" id="RDH85636.1"/>
    </source>
</evidence>
<dbReference type="GO" id="GO:0046872">
    <property type="term" value="F:metal ion binding"/>
    <property type="evidence" value="ECO:0007669"/>
    <property type="project" value="UniProtKB-KW"/>
</dbReference>
<evidence type="ECO:0000256" key="5">
    <source>
        <dbReference type="ARBA" id="ARBA00023004"/>
    </source>
</evidence>
<keyword evidence="10" id="KW-1185">Reference proteome</keyword>